<feature type="transmembrane region" description="Helical" evidence="9">
    <location>
        <begin position="302"/>
        <end position="320"/>
    </location>
</feature>
<keyword evidence="4 9" id="KW-0812">Transmembrane</keyword>
<dbReference type="EMBL" id="MHUM01000007">
    <property type="protein sequence ID" value="OHA77159.1"/>
    <property type="molecule type" value="Genomic_DNA"/>
</dbReference>
<dbReference type="PANTHER" id="PTHR30081:SF1">
    <property type="entry name" value="PROTEIN TRANSLOCASE SUBUNIT SECD"/>
    <property type="match status" value="1"/>
</dbReference>
<dbReference type="GO" id="GO:0005886">
    <property type="term" value="C:plasma membrane"/>
    <property type="evidence" value="ECO:0007669"/>
    <property type="project" value="UniProtKB-SubCell"/>
</dbReference>
<dbReference type="NCBIfam" id="TIGR00916">
    <property type="entry name" value="2A0604s01"/>
    <property type="match status" value="1"/>
</dbReference>
<dbReference type="Pfam" id="PF21760">
    <property type="entry name" value="SecD_1st"/>
    <property type="match status" value="1"/>
</dbReference>
<proteinExistence type="inferred from homology"/>
<feature type="transmembrane region" description="Helical" evidence="9">
    <location>
        <begin position="351"/>
        <end position="373"/>
    </location>
</feature>
<evidence type="ECO:0000313" key="13">
    <source>
        <dbReference type="EMBL" id="OHA77159.1"/>
    </source>
</evidence>
<dbReference type="HAMAP" id="MF_01463_B">
    <property type="entry name" value="SecD_B"/>
    <property type="match status" value="1"/>
</dbReference>
<comment type="caution">
    <text evidence="13">The sequence shown here is derived from an EMBL/GenBank/DDBJ whole genome shotgun (WGS) entry which is preliminary data.</text>
</comment>
<dbReference type="Gene3D" id="1.20.1640.10">
    <property type="entry name" value="Multidrug efflux transporter AcrB transmembrane domain"/>
    <property type="match status" value="1"/>
</dbReference>
<keyword evidence="6 9" id="KW-1133">Transmembrane helix</keyword>
<dbReference type="InterPro" id="IPR001036">
    <property type="entry name" value="Acrflvin-R"/>
</dbReference>
<evidence type="ECO:0000256" key="4">
    <source>
        <dbReference type="ARBA" id="ARBA00022692"/>
    </source>
</evidence>
<evidence type="ECO:0000256" key="3">
    <source>
        <dbReference type="ARBA" id="ARBA00022475"/>
    </source>
</evidence>
<feature type="domain" description="Protein export membrane protein SecD/SecF C-terminal" evidence="10">
    <location>
        <begin position="281"/>
        <end position="450"/>
    </location>
</feature>
<dbReference type="InterPro" id="IPR048631">
    <property type="entry name" value="SecD_1st"/>
</dbReference>
<feature type="transmembrane region" description="Helical" evidence="9">
    <location>
        <begin position="7"/>
        <end position="25"/>
    </location>
</feature>
<sequence>MSKQRVYTIIFFILVLAFFVGNFSYPNYFNKSADFLNVKFNWQIPHFWNVPFKLGLDLRGGSHLLYEADLSQVSKSEQRQAMEGLRDVIERRVNLFGVSEPVVQIQETGGNYRLIVELAGVIDSAEAVKQIGQTPFLEFREQRTQEETQKIIDKMKELEGKTPEEAQSIPDWQLALQDPYFQQTSLTGRYLKRSEVGLDQNTPKPIILIEFDEEGSKIFEELTAKNIGEPIAIYIDGILLSAPVVQDKISGGKAQITGDFNIKSAQELSRNLNAGALPLPIQLISQQSVGPILGKASLEKSLKAGIAGFVLVILFMIIFYRLPGVLASLALLIYVALLLSLFKLIPVTLTLAGIAGIILSLGMAVDANILIFARMKEEMLSGKNFSIATTEGFHRAWPSIRDSNFTTLIICIILFGFGTSFVKGFALALGLGILMSMLSAIIITRYFIKSFENTRLSAIKQLWG</sequence>
<dbReference type="AlphaFoldDB" id="A0A1G2RXL8"/>
<evidence type="ECO:0000256" key="2">
    <source>
        <dbReference type="ARBA" id="ARBA00022448"/>
    </source>
</evidence>
<keyword evidence="2 9" id="KW-0813">Transport</keyword>
<dbReference type="Gene3D" id="3.30.70.3400">
    <property type="match status" value="1"/>
</dbReference>
<dbReference type="InterPro" id="IPR048634">
    <property type="entry name" value="SecD_SecF_C"/>
</dbReference>
<dbReference type="InterPro" id="IPR022813">
    <property type="entry name" value="SecD/SecF_arch_bac"/>
</dbReference>
<feature type="transmembrane region" description="Helical" evidence="9">
    <location>
        <begin position="405"/>
        <end position="422"/>
    </location>
</feature>
<dbReference type="GO" id="GO:0015450">
    <property type="term" value="F:protein-transporting ATPase activity"/>
    <property type="evidence" value="ECO:0007669"/>
    <property type="project" value="InterPro"/>
</dbReference>
<evidence type="ECO:0000259" key="10">
    <source>
        <dbReference type="Pfam" id="PF02355"/>
    </source>
</evidence>
<dbReference type="PANTHER" id="PTHR30081">
    <property type="entry name" value="PROTEIN-EXPORT MEMBRANE PROTEIN SEC"/>
    <property type="match status" value="1"/>
</dbReference>
<dbReference type="Gene3D" id="3.30.1360.200">
    <property type="match status" value="1"/>
</dbReference>
<comment type="similarity">
    <text evidence="9">Belongs to the SecD/SecF family. SecD subfamily.</text>
</comment>
<evidence type="ECO:0000256" key="1">
    <source>
        <dbReference type="ARBA" id="ARBA00004651"/>
    </source>
</evidence>
<dbReference type="GO" id="GO:0043952">
    <property type="term" value="P:protein transport by the Sec complex"/>
    <property type="evidence" value="ECO:0007669"/>
    <property type="project" value="UniProtKB-UniRule"/>
</dbReference>
<gene>
    <name evidence="9" type="primary">secD</name>
    <name evidence="13" type="ORF">A3H01_00675</name>
</gene>
<feature type="domain" description="Protein translocase subunit SecDF P1" evidence="11">
    <location>
        <begin position="83"/>
        <end position="142"/>
    </location>
</feature>
<comment type="subunit">
    <text evidence="9">Forms a complex with SecF. Part of the essential Sec protein translocation apparatus which comprises SecA, SecYEG and auxiliary proteins SecDF. Other proteins may also be involved.</text>
</comment>
<evidence type="ECO:0000256" key="8">
    <source>
        <dbReference type="ARBA" id="ARBA00023136"/>
    </source>
</evidence>
<feature type="transmembrane region" description="Helical" evidence="9">
    <location>
        <begin position="428"/>
        <end position="448"/>
    </location>
</feature>
<evidence type="ECO:0000259" key="11">
    <source>
        <dbReference type="Pfam" id="PF21760"/>
    </source>
</evidence>
<dbReference type="FunFam" id="1.20.1640.10:FF:000004">
    <property type="entry name" value="Protein translocase subunit SecD"/>
    <property type="match status" value="1"/>
</dbReference>
<reference evidence="13 14" key="1">
    <citation type="journal article" date="2016" name="Nat. Commun.">
        <title>Thousands of microbial genomes shed light on interconnected biogeochemical processes in an aquifer system.</title>
        <authorList>
            <person name="Anantharaman K."/>
            <person name="Brown C.T."/>
            <person name="Hug L.A."/>
            <person name="Sharon I."/>
            <person name="Castelle C.J."/>
            <person name="Probst A.J."/>
            <person name="Thomas B.C."/>
            <person name="Singh A."/>
            <person name="Wilkins M.J."/>
            <person name="Karaoz U."/>
            <person name="Brodie E.L."/>
            <person name="Williams K.H."/>
            <person name="Hubbard S.S."/>
            <person name="Banfield J.F."/>
        </authorList>
    </citation>
    <scope>NUCLEOTIDE SEQUENCE [LARGE SCALE GENOMIC DNA]</scope>
</reference>
<dbReference type="GO" id="GO:0065002">
    <property type="term" value="P:intracellular protein transmembrane transport"/>
    <property type="evidence" value="ECO:0007669"/>
    <property type="project" value="UniProtKB-UniRule"/>
</dbReference>
<dbReference type="SUPFAM" id="SSF82866">
    <property type="entry name" value="Multidrug efflux transporter AcrB transmembrane domain"/>
    <property type="match status" value="1"/>
</dbReference>
<evidence type="ECO:0000313" key="14">
    <source>
        <dbReference type="Proteomes" id="UP000177853"/>
    </source>
</evidence>
<organism evidence="13 14">
    <name type="scientific">Candidatus Wildermuthbacteria bacterium RIFCSPLOWO2_12_FULL_40_9</name>
    <dbReference type="NCBI Taxonomy" id="1802467"/>
    <lineage>
        <taxon>Bacteria</taxon>
        <taxon>Candidatus Wildermuthiibacteriota</taxon>
    </lineage>
</organism>
<dbReference type="InterPro" id="IPR054384">
    <property type="entry name" value="SecDF_P1_head"/>
</dbReference>
<dbReference type="GO" id="GO:0006605">
    <property type="term" value="P:protein targeting"/>
    <property type="evidence" value="ECO:0007669"/>
    <property type="project" value="UniProtKB-UniRule"/>
</dbReference>
<dbReference type="NCBIfam" id="TIGR01129">
    <property type="entry name" value="secD"/>
    <property type="match status" value="1"/>
</dbReference>
<feature type="domain" description="SecDF P1 head subdomain" evidence="12">
    <location>
        <begin position="182"/>
        <end position="278"/>
    </location>
</feature>
<evidence type="ECO:0000256" key="6">
    <source>
        <dbReference type="ARBA" id="ARBA00022989"/>
    </source>
</evidence>
<name>A0A1G2RXL8_9BACT</name>
<keyword evidence="8 9" id="KW-0472">Membrane</keyword>
<dbReference type="InterPro" id="IPR005791">
    <property type="entry name" value="SecD"/>
</dbReference>
<evidence type="ECO:0000256" key="5">
    <source>
        <dbReference type="ARBA" id="ARBA00022927"/>
    </source>
</evidence>
<comment type="function">
    <text evidence="9">Part of the Sec protein translocase complex. Interacts with the SecYEG preprotein conducting channel. SecDF uses the proton motive force (PMF) to complete protein translocation after the ATP-dependent function of SecA.</text>
</comment>
<evidence type="ECO:0000256" key="9">
    <source>
        <dbReference type="HAMAP-Rule" id="MF_01463"/>
    </source>
</evidence>
<dbReference type="Pfam" id="PF22599">
    <property type="entry name" value="SecDF_P1_head"/>
    <property type="match status" value="1"/>
</dbReference>
<keyword evidence="3 9" id="KW-1003">Cell membrane</keyword>
<dbReference type="InterPro" id="IPR055344">
    <property type="entry name" value="SecD_SecF_C_bact"/>
</dbReference>
<dbReference type="InterPro" id="IPR022646">
    <property type="entry name" value="SecD/SecF_CS"/>
</dbReference>
<accession>A0A1G2RXL8</accession>
<dbReference type="Pfam" id="PF02355">
    <property type="entry name" value="SecD_SecF_C"/>
    <property type="match status" value="1"/>
</dbReference>
<evidence type="ECO:0000256" key="7">
    <source>
        <dbReference type="ARBA" id="ARBA00023010"/>
    </source>
</evidence>
<dbReference type="Proteomes" id="UP000177853">
    <property type="component" value="Unassembled WGS sequence"/>
</dbReference>
<dbReference type="Pfam" id="PF07549">
    <property type="entry name" value="Sec_GG"/>
    <property type="match status" value="1"/>
</dbReference>
<protein>
    <recommendedName>
        <fullName evidence="9">Protein translocase subunit SecD</fullName>
    </recommendedName>
</protein>
<keyword evidence="7 9" id="KW-0811">Translocation</keyword>
<feature type="transmembrane region" description="Helical" evidence="9">
    <location>
        <begin position="325"/>
        <end position="345"/>
    </location>
</feature>
<comment type="subcellular location">
    <subcellularLocation>
        <location evidence="1 9">Cell membrane</location>
        <topology evidence="1 9">Multi-pass membrane protein</topology>
    </subcellularLocation>
</comment>
<dbReference type="PRINTS" id="PR00702">
    <property type="entry name" value="ACRIFLAVINRP"/>
</dbReference>
<evidence type="ECO:0000259" key="12">
    <source>
        <dbReference type="Pfam" id="PF22599"/>
    </source>
</evidence>
<keyword evidence="5 9" id="KW-0653">Protein transport</keyword>